<dbReference type="Proteomes" id="UP000319801">
    <property type="component" value="Unassembled WGS sequence"/>
</dbReference>
<evidence type="ECO:0000313" key="5">
    <source>
        <dbReference type="EMBL" id="TTC59081.1"/>
    </source>
</evidence>
<feature type="repeat" description="CSPG" evidence="2">
    <location>
        <begin position="423"/>
        <end position="518"/>
    </location>
</feature>
<dbReference type="SUPFAM" id="SSF49899">
    <property type="entry name" value="Concanavalin A-like lectins/glucanases"/>
    <property type="match status" value="2"/>
</dbReference>
<proteinExistence type="predicted"/>
<keyword evidence="6" id="KW-1185">Reference proteome</keyword>
<dbReference type="PANTHER" id="PTHR15036:SF15">
    <property type="entry name" value="CHONDROITIN SULFATE PROTEOGLYCAN 4B"/>
    <property type="match status" value="1"/>
</dbReference>
<evidence type="ECO:0000256" key="2">
    <source>
        <dbReference type="PROSITE-ProRule" id="PRU01201"/>
    </source>
</evidence>
<dbReference type="EMBL" id="VCAZ01000176">
    <property type="protein sequence ID" value="TTC59081.1"/>
    <property type="molecule type" value="Genomic_DNA"/>
</dbReference>
<sequence>MQNYLPPSAAQPESFKFSNNRPNDPLIKDPFCTASFYGDGFVQLKTAGSSSKNSLHVRFRTSCADGLLFLAAGETDYLWVVLQAGLIQAQIDLGSGERTLLSEKTTLLNDLTWHSIELQHHDHNVTLTVDRSSKSSLMMPSPDVELSGWELYVGGLENSDKLYLFSDISYVGFRGCLDEVLFNEYNLLSSFRSYSGYKTVHEVSLGCSSQFSASVNDSISFFSSKAYVSLPTWEVPQEGEFECEFYSSAENGLLLYSSAGKGDYVALEIRHKHLVAFVRVDGSKTVVSSIAIVSEENWHSVRLYVTPWALQLNFDYEILNTSFPVKSRAVQMNGPLFLGGVNTKTIAEVHRNGLLFSLSKYDSGGSFKGCLRNIRVNGQDMGLPNALVTKDVSIGCEPVTHVNHIPMANPNNFQPESPQFDKTQTFVLLKDLEVPEGGRAPIGSKHIRLNLEFHKLGIQQSQVMFRIEEQPVHGQLILDVYSDQKENTFSVLDLYQGRVMYVHGGSEDPQDYFMFSVFTTSINKGVHGYLKGNHLYRFNIIVTPINDAPELSLPEGNHFILLENSKRCLSVDMLRATDPDSNYTELVFSLLGDQFADFLELADNPGKPVTSFSHMDLEQGKVTFVHKGIKNSSIAIRVSDEKK</sequence>
<comment type="caution">
    <text evidence="1">Lacks conserved residue(s) required for the propagation of feature annotation.</text>
</comment>
<reference evidence="5 6" key="1">
    <citation type="journal article" date="2019" name="Genome Biol. Evol.">
        <title>Whole-Genome Sequencing of the Giant Devil Catfish, Bagarius yarrelli.</title>
        <authorList>
            <person name="Jiang W."/>
            <person name="Lv Y."/>
            <person name="Cheng L."/>
            <person name="Yang K."/>
            <person name="Chao B."/>
            <person name="Wang X."/>
            <person name="Li Y."/>
            <person name="Pan X."/>
            <person name="You X."/>
            <person name="Zhang Y."/>
            <person name="Yang J."/>
            <person name="Li J."/>
            <person name="Zhang X."/>
            <person name="Liu S."/>
            <person name="Sun C."/>
            <person name="Yang J."/>
            <person name="Shi Q."/>
        </authorList>
    </citation>
    <scope>NUCLEOTIDE SEQUENCE [LARGE SCALE GENOMIC DNA]</scope>
    <source>
        <strain evidence="5">JWS20170419001</strain>
        <tissue evidence="5">Muscle</tissue>
    </source>
</reference>
<dbReference type="SMART" id="SM00282">
    <property type="entry name" value="LamG"/>
    <property type="match status" value="2"/>
</dbReference>
<comment type="caution">
    <text evidence="5">The sequence shown here is derived from an EMBL/GenBank/DDBJ whole genome shotgun (WGS) entry which is preliminary data.</text>
</comment>
<evidence type="ECO:0000256" key="1">
    <source>
        <dbReference type="PROSITE-ProRule" id="PRU00122"/>
    </source>
</evidence>
<accession>A0A556V9T2</accession>
<feature type="domain" description="Laminin G" evidence="4">
    <location>
        <begin position="33"/>
        <end position="207"/>
    </location>
</feature>
<gene>
    <name evidence="5" type="ORF">Baya_14686</name>
</gene>
<dbReference type="Gene3D" id="2.60.120.200">
    <property type="match status" value="2"/>
</dbReference>
<evidence type="ECO:0000259" key="4">
    <source>
        <dbReference type="PROSITE" id="PS50025"/>
    </source>
</evidence>
<dbReference type="InterPro" id="IPR001791">
    <property type="entry name" value="Laminin_G"/>
</dbReference>
<organism evidence="5 6">
    <name type="scientific">Bagarius yarrelli</name>
    <name type="common">Goonch</name>
    <name type="synonym">Bagrus yarrelli</name>
    <dbReference type="NCBI Taxonomy" id="175774"/>
    <lineage>
        <taxon>Eukaryota</taxon>
        <taxon>Metazoa</taxon>
        <taxon>Chordata</taxon>
        <taxon>Craniata</taxon>
        <taxon>Vertebrata</taxon>
        <taxon>Euteleostomi</taxon>
        <taxon>Actinopterygii</taxon>
        <taxon>Neopterygii</taxon>
        <taxon>Teleostei</taxon>
        <taxon>Ostariophysi</taxon>
        <taxon>Siluriformes</taxon>
        <taxon>Sisoridae</taxon>
        <taxon>Sisorinae</taxon>
        <taxon>Bagarius</taxon>
    </lineage>
</organism>
<dbReference type="InterPro" id="IPR013320">
    <property type="entry name" value="ConA-like_dom_sf"/>
</dbReference>
<feature type="repeat" description="CSPG" evidence="2">
    <location>
        <begin position="548"/>
        <end position="641"/>
    </location>
</feature>
<dbReference type="CDD" id="cd00110">
    <property type="entry name" value="LamG"/>
    <property type="match status" value="2"/>
</dbReference>
<dbReference type="PANTHER" id="PTHR15036">
    <property type="entry name" value="PIKACHURIN-LIKE PROTEIN"/>
    <property type="match status" value="1"/>
</dbReference>
<dbReference type="Pfam" id="PF16184">
    <property type="entry name" value="Cadherin_3"/>
    <property type="match status" value="2"/>
</dbReference>
<dbReference type="InterPro" id="IPR039005">
    <property type="entry name" value="CSPG_rpt"/>
</dbReference>
<name>A0A556V9T2_BAGYA</name>
<evidence type="ECO:0000313" key="6">
    <source>
        <dbReference type="Proteomes" id="UP000319801"/>
    </source>
</evidence>
<dbReference type="PROSITE" id="PS50025">
    <property type="entry name" value="LAM_G_DOMAIN"/>
    <property type="match status" value="2"/>
</dbReference>
<feature type="domain" description="Laminin G" evidence="4">
    <location>
        <begin position="217"/>
        <end position="396"/>
    </location>
</feature>
<dbReference type="InterPro" id="IPR050372">
    <property type="entry name" value="Neurexin-related_CASP"/>
</dbReference>
<feature type="region of interest" description="Disordered" evidence="3">
    <location>
        <begin position="1"/>
        <end position="21"/>
    </location>
</feature>
<dbReference type="PROSITE" id="PS51854">
    <property type="entry name" value="CSPG"/>
    <property type="match status" value="2"/>
</dbReference>
<dbReference type="OrthoDB" id="9026019at2759"/>
<evidence type="ECO:0000256" key="3">
    <source>
        <dbReference type="SAM" id="MobiDB-lite"/>
    </source>
</evidence>
<protein>
    <submittedName>
        <fullName evidence="5">Chondroitin sulfate proteoglycan 4</fullName>
    </submittedName>
</protein>
<dbReference type="Pfam" id="PF02210">
    <property type="entry name" value="Laminin_G_2"/>
    <property type="match status" value="2"/>
</dbReference>
<dbReference type="AlphaFoldDB" id="A0A556V9T2"/>